<dbReference type="OrthoDB" id="1524207at2"/>
<feature type="chain" id="PRO_5020992684" description="Secreted protein" evidence="1">
    <location>
        <begin position="27"/>
        <end position="201"/>
    </location>
</feature>
<dbReference type="Proteomes" id="UP000295706">
    <property type="component" value="Unassembled WGS sequence"/>
</dbReference>
<dbReference type="EMBL" id="SMJU01000003">
    <property type="protein sequence ID" value="TDB67434.1"/>
    <property type="molecule type" value="Genomic_DNA"/>
</dbReference>
<gene>
    <name evidence="2" type="ORF">EZE20_05670</name>
</gene>
<reference evidence="2 3" key="1">
    <citation type="submission" date="2019-02" db="EMBL/GenBank/DDBJ databases">
        <title>Arundinibacter roseus gen. nov., sp. nov., a new member of the family Cytophagaceae.</title>
        <authorList>
            <person name="Szuroczki S."/>
            <person name="Khayer B."/>
            <person name="Sproer C."/>
            <person name="Toumi M."/>
            <person name="Szabo A."/>
            <person name="Felfoldi T."/>
            <person name="Schumann P."/>
            <person name="Toth E."/>
        </authorList>
    </citation>
    <scope>NUCLEOTIDE SEQUENCE [LARGE SCALE GENOMIC DNA]</scope>
    <source>
        <strain evidence="2 3">DMA-k-7a</strain>
    </source>
</reference>
<evidence type="ECO:0000313" key="3">
    <source>
        <dbReference type="Proteomes" id="UP000295706"/>
    </source>
</evidence>
<protein>
    <recommendedName>
        <fullName evidence="4">Secreted protein</fullName>
    </recommendedName>
</protein>
<organism evidence="2 3">
    <name type="scientific">Arundinibacter roseus</name>
    <dbReference type="NCBI Taxonomy" id="2070510"/>
    <lineage>
        <taxon>Bacteria</taxon>
        <taxon>Pseudomonadati</taxon>
        <taxon>Bacteroidota</taxon>
        <taxon>Cytophagia</taxon>
        <taxon>Cytophagales</taxon>
        <taxon>Spirosomataceae</taxon>
        <taxon>Arundinibacter</taxon>
    </lineage>
</organism>
<evidence type="ECO:0000256" key="1">
    <source>
        <dbReference type="SAM" id="SignalP"/>
    </source>
</evidence>
<dbReference type="AlphaFoldDB" id="A0A4R4KH85"/>
<dbReference type="RefSeq" id="WP_132115410.1">
    <property type="nucleotide sequence ID" value="NZ_SMJU01000003.1"/>
</dbReference>
<sequence length="201" mass="22473">MLTYARLFFASTLISILSLSIQNSYAQDAPKLSDNQVVFWQSLQQLCGNTYAGTVHSAPSNDTLFAGKVLLMHVRACLDDQIRIPFVVGDDLSRTWVFTKNQTALQLKHDHRHKDGTSDKITMYGGSTTNSGSATMQYFPADRQTTDILPAAGGNVWWIELIPNRSFTYNLRRMGSDRLISVRFDLTQPVAAPAAPWGWKD</sequence>
<keyword evidence="3" id="KW-1185">Reference proteome</keyword>
<feature type="signal peptide" evidence="1">
    <location>
        <begin position="1"/>
        <end position="26"/>
    </location>
</feature>
<evidence type="ECO:0000313" key="2">
    <source>
        <dbReference type="EMBL" id="TDB67434.1"/>
    </source>
</evidence>
<comment type="caution">
    <text evidence="2">The sequence shown here is derived from an EMBL/GenBank/DDBJ whole genome shotgun (WGS) entry which is preliminary data.</text>
</comment>
<keyword evidence="1" id="KW-0732">Signal</keyword>
<accession>A0A4R4KH85</accession>
<evidence type="ECO:0008006" key="4">
    <source>
        <dbReference type="Google" id="ProtNLM"/>
    </source>
</evidence>
<name>A0A4R4KH85_9BACT</name>
<proteinExistence type="predicted"/>